<evidence type="ECO:0000313" key="2">
    <source>
        <dbReference type="EMBL" id="KKD38594.1"/>
    </source>
</evidence>
<evidence type="ECO:0000313" key="3">
    <source>
        <dbReference type="Proteomes" id="UP000033607"/>
    </source>
</evidence>
<dbReference type="OrthoDB" id="463164at2"/>
<comment type="caution">
    <text evidence="2">The sequence shown here is derived from an EMBL/GenBank/DDBJ whole genome shotgun (WGS) entry which is preliminary data.</text>
</comment>
<sequence length="96" mass="10786">MKTILSLIVISLLGSFLLPKPAQADSAYDIVCEYKYQIGEGSWINDTSQGTTSAIAKARRRNYLKRQEEKAKEAGLSFQVIYMFCRDPWGNSSDSD</sequence>
<gene>
    <name evidence="2" type="ORF">WN50_08020</name>
</gene>
<evidence type="ECO:0000256" key="1">
    <source>
        <dbReference type="SAM" id="SignalP"/>
    </source>
</evidence>
<reference evidence="2 3" key="1">
    <citation type="submission" date="2015-06" db="EMBL/GenBank/DDBJ databases">
        <title>Draft genome assembly of filamentous brackish cyanobacterium Limnoraphis robusta strain CS-951.</title>
        <authorList>
            <person name="Willis A."/>
            <person name="Parks M."/>
            <person name="Burford M.A."/>
        </authorList>
    </citation>
    <scope>NUCLEOTIDE SEQUENCE [LARGE SCALE GENOMIC DNA]</scope>
    <source>
        <strain evidence="2 3">CS-951</strain>
    </source>
</reference>
<accession>A0A0F5YI75</accession>
<proteinExistence type="predicted"/>
<dbReference type="RefSeq" id="WP_046278007.1">
    <property type="nucleotide sequence ID" value="NZ_LATL02000275.1"/>
</dbReference>
<feature type="signal peptide" evidence="1">
    <location>
        <begin position="1"/>
        <end position="24"/>
    </location>
</feature>
<keyword evidence="1" id="KW-0732">Signal</keyword>
<dbReference type="EMBL" id="LATL02000275">
    <property type="protein sequence ID" value="KKD38594.1"/>
    <property type="molecule type" value="Genomic_DNA"/>
</dbReference>
<dbReference type="Proteomes" id="UP000033607">
    <property type="component" value="Unassembled WGS sequence"/>
</dbReference>
<protein>
    <submittedName>
        <fullName evidence="2">Uncharacterized protein</fullName>
    </submittedName>
</protein>
<organism evidence="2 3">
    <name type="scientific">Limnoraphis robusta CS-951</name>
    <dbReference type="NCBI Taxonomy" id="1637645"/>
    <lineage>
        <taxon>Bacteria</taxon>
        <taxon>Bacillati</taxon>
        <taxon>Cyanobacteriota</taxon>
        <taxon>Cyanophyceae</taxon>
        <taxon>Oscillatoriophycideae</taxon>
        <taxon>Oscillatoriales</taxon>
        <taxon>Sirenicapillariaceae</taxon>
        <taxon>Limnoraphis</taxon>
    </lineage>
</organism>
<feature type="chain" id="PRO_5002497679" evidence="1">
    <location>
        <begin position="25"/>
        <end position="96"/>
    </location>
</feature>
<name>A0A0F5YI75_9CYAN</name>
<dbReference type="AlphaFoldDB" id="A0A0F5YI75"/>